<dbReference type="InterPro" id="IPR048300">
    <property type="entry name" value="TACO1_YebC-like_2nd/3rd_dom"/>
</dbReference>
<organism evidence="4 5">
    <name type="scientific">Ditylenchus destructor</name>
    <dbReference type="NCBI Taxonomy" id="166010"/>
    <lineage>
        <taxon>Eukaryota</taxon>
        <taxon>Metazoa</taxon>
        <taxon>Ecdysozoa</taxon>
        <taxon>Nematoda</taxon>
        <taxon>Chromadorea</taxon>
        <taxon>Rhabditida</taxon>
        <taxon>Tylenchina</taxon>
        <taxon>Tylenchomorpha</taxon>
        <taxon>Sphaerularioidea</taxon>
        <taxon>Anguinidae</taxon>
        <taxon>Anguininae</taxon>
        <taxon>Ditylenchus</taxon>
    </lineage>
</organism>
<evidence type="ECO:0000313" key="4">
    <source>
        <dbReference type="EMBL" id="KAI1713448.1"/>
    </source>
</evidence>
<dbReference type="SUPFAM" id="SSF75625">
    <property type="entry name" value="YebC-like"/>
    <property type="match status" value="1"/>
</dbReference>
<dbReference type="InterPro" id="IPR002876">
    <property type="entry name" value="Transcrip_reg_TACO1-like"/>
</dbReference>
<reference evidence="4" key="1">
    <citation type="submission" date="2022-01" db="EMBL/GenBank/DDBJ databases">
        <title>Genome Sequence Resource for Two Populations of Ditylenchus destructor, the Migratory Endoparasitic Phytonematode.</title>
        <authorList>
            <person name="Zhang H."/>
            <person name="Lin R."/>
            <person name="Xie B."/>
        </authorList>
    </citation>
    <scope>NUCLEOTIDE SEQUENCE</scope>
    <source>
        <strain evidence="4">BazhouSP</strain>
    </source>
</reference>
<comment type="caution">
    <text evidence="4">The sequence shown here is derived from an EMBL/GenBank/DDBJ whole genome shotgun (WGS) entry which is preliminary data.</text>
</comment>
<dbReference type="InterPro" id="IPR029072">
    <property type="entry name" value="YebC-like"/>
</dbReference>
<dbReference type="Gene3D" id="3.30.70.980">
    <property type="match status" value="2"/>
</dbReference>
<dbReference type="InterPro" id="IPR049083">
    <property type="entry name" value="TACO1_YebC_N"/>
</dbReference>
<dbReference type="Gene3D" id="1.10.10.200">
    <property type="match status" value="1"/>
</dbReference>
<dbReference type="EMBL" id="JAKKPZ010000015">
    <property type="protein sequence ID" value="KAI1713448.1"/>
    <property type="molecule type" value="Genomic_DNA"/>
</dbReference>
<sequence length="272" mass="30862">MNILPRFCARTSPNSLFFSRFLTTTAVISKGHSKWQNIQHTKGKNDNAKGQLVSKYLHLVKIYSREGGPDVEKNPKLAELKKRYIQDSLPIDTFNKQLTRIASKPDIIMTFELTGPGESVFMVDMEGETLNKIKKAMGKYLEKLPHFRPTSNIDGLFQEKGVIIVSDKDKEEKSLALEQVEEAAIELDCEEVNSINEDNITKFQVICSSKEYPKVANKLEEAGYVVESSEAQKIAYMAVTLPPEEMKLVDEFYEQLQGDENVLKIVDNISYD</sequence>
<dbReference type="Pfam" id="PF20772">
    <property type="entry name" value="TACO1_YebC_N"/>
    <property type="match status" value="1"/>
</dbReference>
<name>A0AAD4R6G4_9BILA</name>
<gene>
    <name evidence="4" type="ORF">DdX_08962</name>
</gene>
<dbReference type="PANTHER" id="PTHR12532">
    <property type="entry name" value="TRANSLATIONAL ACTIVATOR OF CYTOCHROME C OXIDASE 1"/>
    <property type="match status" value="1"/>
</dbReference>
<dbReference type="PANTHER" id="PTHR12532:SF0">
    <property type="entry name" value="TRANSLATIONAL ACTIVATOR OF CYTOCHROME C OXIDASE 1"/>
    <property type="match status" value="1"/>
</dbReference>
<feature type="domain" description="TACO1/YebC-like N-terminal" evidence="3">
    <location>
        <begin position="33"/>
        <end position="102"/>
    </location>
</feature>
<dbReference type="Proteomes" id="UP001201812">
    <property type="component" value="Unassembled WGS sequence"/>
</dbReference>
<evidence type="ECO:0000259" key="3">
    <source>
        <dbReference type="Pfam" id="PF20772"/>
    </source>
</evidence>
<protein>
    <submittedName>
        <fullName evidence="4">Transcriptional regulator domain-containing protein</fullName>
    </submittedName>
</protein>
<evidence type="ECO:0000313" key="5">
    <source>
        <dbReference type="Proteomes" id="UP001201812"/>
    </source>
</evidence>
<keyword evidence="5" id="KW-1185">Reference proteome</keyword>
<evidence type="ECO:0000256" key="1">
    <source>
        <dbReference type="ARBA" id="ARBA00008724"/>
    </source>
</evidence>
<comment type="similarity">
    <text evidence="1">Belongs to the TACO1 family.</text>
</comment>
<dbReference type="GO" id="GO:0005739">
    <property type="term" value="C:mitochondrion"/>
    <property type="evidence" value="ECO:0007669"/>
    <property type="project" value="TreeGrafter"/>
</dbReference>
<dbReference type="Pfam" id="PF01709">
    <property type="entry name" value="Transcrip_reg"/>
    <property type="match status" value="1"/>
</dbReference>
<proteinExistence type="inferred from homology"/>
<dbReference type="AlphaFoldDB" id="A0AAD4R6G4"/>
<evidence type="ECO:0000259" key="2">
    <source>
        <dbReference type="Pfam" id="PF01709"/>
    </source>
</evidence>
<feature type="domain" description="TACO1/YebC-like second and third" evidence="2">
    <location>
        <begin position="109"/>
        <end position="269"/>
    </location>
</feature>
<dbReference type="InterPro" id="IPR017856">
    <property type="entry name" value="Integrase-like_N"/>
</dbReference>
<dbReference type="InterPro" id="IPR026564">
    <property type="entry name" value="Transcrip_reg_TACO1-like_dom3"/>
</dbReference>
<accession>A0AAD4R6G4</accession>